<dbReference type="EMBL" id="KE356560">
    <property type="protein sequence ID" value="ERG92232.1"/>
    <property type="molecule type" value="Genomic_DNA"/>
</dbReference>
<evidence type="ECO:0000256" key="3">
    <source>
        <dbReference type="ARBA" id="ARBA00022679"/>
    </source>
</evidence>
<dbReference type="SUPFAM" id="SSF55781">
    <property type="entry name" value="GAF domain-like"/>
    <property type="match status" value="1"/>
</dbReference>
<dbReference type="InterPro" id="IPR029016">
    <property type="entry name" value="GAF-like_dom_sf"/>
</dbReference>
<organism evidence="7 8">
    <name type="scientific">Haloquadratum walsbyi J07HQW1</name>
    <dbReference type="NCBI Taxonomy" id="1238424"/>
    <lineage>
        <taxon>Archaea</taxon>
        <taxon>Methanobacteriati</taxon>
        <taxon>Methanobacteriota</taxon>
        <taxon>Stenosarchaea group</taxon>
        <taxon>Halobacteria</taxon>
        <taxon>Halobacteriales</taxon>
        <taxon>Haloferacaceae</taxon>
        <taxon>Haloquadratum</taxon>
    </lineage>
</organism>
<dbReference type="SMART" id="SM00387">
    <property type="entry name" value="HATPase_c"/>
    <property type="match status" value="1"/>
</dbReference>
<dbReference type="PANTHER" id="PTHR43711:SF1">
    <property type="entry name" value="HISTIDINE KINASE 1"/>
    <property type="match status" value="1"/>
</dbReference>
<evidence type="ECO:0000259" key="6">
    <source>
        <dbReference type="PROSITE" id="PS50109"/>
    </source>
</evidence>
<dbReference type="InterPro" id="IPR005467">
    <property type="entry name" value="His_kinase_dom"/>
</dbReference>
<dbReference type="PROSITE" id="PS50109">
    <property type="entry name" value="HIS_KIN"/>
    <property type="match status" value="1"/>
</dbReference>
<dbReference type="Gene3D" id="3.30.450.40">
    <property type="match status" value="1"/>
</dbReference>
<dbReference type="Gene3D" id="3.30.565.10">
    <property type="entry name" value="Histidine kinase-like ATPase, C-terminal domain"/>
    <property type="match status" value="1"/>
</dbReference>
<dbReference type="SUPFAM" id="SSF47384">
    <property type="entry name" value="Homodimeric domain of signal transducing histidine kinase"/>
    <property type="match status" value="1"/>
</dbReference>
<reference evidence="7 8" key="1">
    <citation type="journal article" date="2013" name="PLoS ONE">
        <title>Assembly-driven community genomics of a hypersaline microbial ecosystem.</title>
        <authorList>
            <person name="Podell S."/>
            <person name="Ugalde J.A."/>
            <person name="Narasingarao P."/>
            <person name="Banfield J.F."/>
            <person name="Heidelberg K.B."/>
            <person name="Allen E.E."/>
        </authorList>
    </citation>
    <scope>NUCLEOTIDE SEQUENCE [LARGE SCALE GENOMIC DNA]</scope>
    <source>
        <strain evidence="8">J07HQW1</strain>
    </source>
</reference>
<evidence type="ECO:0000313" key="7">
    <source>
        <dbReference type="EMBL" id="ERG92232.1"/>
    </source>
</evidence>
<dbReference type="PANTHER" id="PTHR43711">
    <property type="entry name" value="TWO-COMPONENT HISTIDINE KINASE"/>
    <property type="match status" value="1"/>
</dbReference>
<evidence type="ECO:0000256" key="5">
    <source>
        <dbReference type="ARBA" id="ARBA00023012"/>
    </source>
</evidence>
<dbReference type="CDD" id="cd00082">
    <property type="entry name" value="HisKA"/>
    <property type="match status" value="1"/>
</dbReference>
<dbReference type="SMART" id="SM00388">
    <property type="entry name" value="HisKA"/>
    <property type="match status" value="1"/>
</dbReference>
<feature type="domain" description="Histidine kinase" evidence="6">
    <location>
        <begin position="181"/>
        <end position="363"/>
    </location>
</feature>
<evidence type="ECO:0000256" key="2">
    <source>
        <dbReference type="ARBA" id="ARBA00012438"/>
    </source>
</evidence>
<dbReference type="InterPro" id="IPR003018">
    <property type="entry name" value="GAF"/>
</dbReference>
<keyword evidence="3" id="KW-0808">Transferase</keyword>
<dbReference type="InterPro" id="IPR036890">
    <property type="entry name" value="HATPase_C_sf"/>
</dbReference>
<dbReference type="SUPFAM" id="SSF55874">
    <property type="entry name" value="ATPase domain of HSP90 chaperone/DNA topoisomerase II/histidine kinase"/>
    <property type="match status" value="1"/>
</dbReference>
<dbReference type="Gene3D" id="1.10.287.130">
    <property type="match status" value="1"/>
</dbReference>
<keyword evidence="4 7" id="KW-0418">Kinase</keyword>
<comment type="catalytic activity">
    <reaction evidence="1">
        <text>ATP + protein L-histidine = ADP + protein N-phospho-L-histidine.</text>
        <dbReference type="EC" id="2.7.13.3"/>
    </reaction>
</comment>
<dbReference type="InterPro" id="IPR050736">
    <property type="entry name" value="Sensor_HK_Regulatory"/>
</dbReference>
<dbReference type="Pfam" id="PF02518">
    <property type="entry name" value="HATPase_c"/>
    <property type="match status" value="1"/>
</dbReference>
<dbReference type="InterPro" id="IPR003661">
    <property type="entry name" value="HisK_dim/P_dom"/>
</dbReference>
<evidence type="ECO:0000256" key="1">
    <source>
        <dbReference type="ARBA" id="ARBA00000085"/>
    </source>
</evidence>
<dbReference type="InterPro" id="IPR003594">
    <property type="entry name" value="HATPase_dom"/>
</dbReference>
<sequence length="382" mass="42301">MTHAEEGMYFRDLYEISIDTSLSLEDKIERAITLGSNRLGVPHGILSYTGAGEYEIIDSTFADGAYVAGTVHDLEATWCRHVIDDREILAISHAGESPYRDDIARDTTGLQCYIGAPIIVDGESYGTLCYSGTEPRDTAFTEDEKRFVRLLGRWIGYEMERQKHYQLLDQQNERLEEFANILTHDLRNPLTSARGYTELVADMVSDPEAGYLQTVLESLNRMETLITETLAIARDGGDVGERESVTLAALAETAWETVDPDDAQLEITNDRSLLADKSSLQQLFENLFRNVDEHCGPDTIVTVSGTEEGFTVADTGPGLEESIAESLFKTDTPMEDNRAGLGLLITERVVSGHGWDGDVEVDNGTRFIFRGIGRVSEPIAVN</sequence>
<accession>U1PF38</accession>
<dbReference type="AlphaFoldDB" id="U1PF38"/>
<evidence type="ECO:0000256" key="4">
    <source>
        <dbReference type="ARBA" id="ARBA00022777"/>
    </source>
</evidence>
<evidence type="ECO:0000313" key="8">
    <source>
        <dbReference type="Proteomes" id="UP000030649"/>
    </source>
</evidence>
<dbReference type="HOGENOM" id="CLU_000445_114_58_2"/>
<dbReference type="Pfam" id="PF00512">
    <property type="entry name" value="HisKA"/>
    <property type="match status" value="1"/>
</dbReference>
<dbReference type="STRING" id="1238424.J07HQW1_02267"/>
<name>U1PF38_9EURY</name>
<dbReference type="Proteomes" id="UP000030649">
    <property type="component" value="Unassembled WGS sequence"/>
</dbReference>
<keyword evidence="5" id="KW-0902">Two-component regulatory system</keyword>
<dbReference type="InterPro" id="IPR036097">
    <property type="entry name" value="HisK_dim/P_sf"/>
</dbReference>
<dbReference type="EC" id="2.7.13.3" evidence="2"/>
<dbReference type="GO" id="GO:0000155">
    <property type="term" value="F:phosphorelay sensor kinase activity"/>
    <property type="evidence" value="ECO:0007669"/>
    <property type="project" value="InterPro"/>
</dbReference>
<dbReference type="SMART" id="SM00065">
    <property type="entry name" value="GAF"/>
    <property type="match status" value="1"/>
</dbReference>
<proteinExistence type="predicted"/>
<gene>
    <name evidence="7" type="ORF">J07HQW1_02267</name>
</gene>
<protein>
    <recommendedName>
        <fullName evidence="2">histidine kinase</fullName>
        <ecNumber evidence="2">2.7.13.3</ecNumber>
    </recommendedName>
</protein>
<dbReference type="Pfam" id="PF01590">
    <property type="entry name" value="GAF"/>
    <property type="match status" value="1"/>
</dbReference>